<reference evidence="1 2" key="1">
    <citation type="journal article" date="2011" name="Science">
        <title>The Selaginella genome identifies genetic changes associated with the evolution of vascular plants.</title>
        <authorList>
            <person name="Banks J.A."/>
            <person name="Nishiyama T."/>
            <person name="Hasebe M."/>
            <person name="Bowman J.L."/>
            <person name="Gribskov M."/>
            <person name="dePamphilis C."/>
            <person name="Albert V.A."/>
            <person name="Aono N."/>
            <person name="Aoyama T."/>
            <person name="Ambrose B.A."/>
            <person name="Ashton N.W."/>
            <person name="Axtell M.J."/>
            <person name="Barker E."/>
            <person name="Barker M.S."/>
            <person name="Bennetzen J.L."/>
            <person name="Bonawitz N.D."/>
            <person name="Chapple C."/>
            <person name="Cheng C."/>
            <person name="Correa L.G."/>
            <person name="Dacre M."/>
            <person name="DeBarry J."/>
            <person name="Dreyer I."/>
            <person name="Elias M."/>
            <person name="Engstrom E.M."/>
            <person name="Estelle M."/>
            <person name="Feng L."/>
            <person name="Finet C."/>
            <person name="Floyd S.K."/>
            <person name="Frommer W.B."/>
            <person name="Fujita T."/>
            <person name="Gramzow L."/>
            <person name="Gutensohn M."/>
            <person name="Harholt J."/>
            <person name="Hattori M."/>
            <person name="Heyl A."/>
            <person name="Hirai T."/>
            <person name="Hiwatashi Y."/>
            <person name="Ishikawa M."/>
            <person name="Iwata M."/>
            <person name="Karol K.G."/>
            <person name="Koehler B."/>
            <person name="Kolukisaoglu U."/>
            <person name="Kubo M."/>
            <person name="Kurata T."/>
            <person name="Lalonde S."/>
            <person name="Li K."/>
            <person name="Li Y."/>
            <person name="Litt A."/>
            <person name="Lyons E."/>
            <person name="Manning G."/>
            <person name="Maruyama T."/>
            <person name="Michael T.P."/>
            <person name="Mikami K."/>
            <person name="Miyazaki S."/>
            <person name="Morinaga S."/>
            <person name="Murata T."/>
            <person name="Mueller-Roeber B."/>
            <person name="Nelson D.R."/>
            <person name="Obara M."/>
            <person name="Oguri Y."/>
            <person name="Olmstead R.G."/>
            <person name="Onodera N."/>
            <person name="Petersen B.L."/>
            <person name="Pils B."/>
            <person name="Prigge M."/>
            <person name="Rensing S.A."/>
            <person name="Riano-Pachon D.M."/>
            <person name="Roberts A.W."/>
            <person name="Sato Y."/>
            <person name="Scheller H.V."/>
            <person name="Schulz B."/>
            <person name="Schulz C."/>
            <person name="Shakirov E.V."/>
            <person name="Shibagaki N."/>
            <person name="Shinohara N."/>
            <person name="Shippen D.E."/>
            <person name="Soerensen I."/>
            <person name="Sotooka R."/>
            <person name="Sugimoto N."/>
            <person name="Sugita M."/>
            <person name="Sumikawa N."/>
            <person name="Tanurdzic M."/>
            <person name="Theissen G."/>
            <person name="Ulvskov P."/>
            <person name="Wakazuki S."/>
            <person name="Weng J.K."/>
            <person name="Willats W.W."/>
            <person name="Wipf D."/>
            <person name="Wolf P.G."/>
            <person name="Yang L."/>
            <person name="Zimmer A.D."/>
            <person name="Zhu Q."/>
            <person name="Mitros T."/>
            <person name="Hellsten U."/>
            <person name="Loque D."/>
            <person name="Otillar R."/>
            <person name="Salamov A."/>
            <person name="Schmutz J."/>
            <person name="Shapiro H."/>
            <person name="Lindquist E."/>
            <person name="Lucas S."/>
            <person name="Rokhsar D."/>
            <person name="Grigoriev I.V."/>
        </authorList>
    </citation>
    <scope>NUCLEOTIDE SEQUENCE [LARGE SCALE GENOMIC DNA]</scope>
</reference>
<evidence type="ECO:0000313" key="2">
    <source>
        <dbReference type="Proteomes" id="UP000001514"/>
    </source>
</evidence>
<dbReference type="OMA" id="QHNSGFI"/>
<name>D8SIM4_SELML</name>
<evidence type="ECO:0000313" key="1">
    <source>
        <dbReference type="EMBL" id="EFJ15645.1"/>
    </source>
</evidence>
<dbReference type="EMBL" id="GL377622">
    <property type="protein sequence ID" value="EFJ15645.1"/>
    <property type="molecule type" value="Genomic_DNA"/>
</dbReference>
<dbReference type="Proteomes" id="UP000001514">
    <property type="component" value="Unassembled WGS sequence"/>
</dbReference>
<dbReference type="CDD" id="cd20805">
    <property type="entry name" value="C1_DGK_rpt2"/>
    <property type="match status" value="1"/>
</dbReference>
<dbReference type="PANTHER" id="PTHR36771:SF2">
    <property type="entry name" value="POTASSIUM TRANSPORTER"/>
    <property type="match status" value="1"/>
</dbReference>
<sequence>EGSEQKQEKTSLLTSITDALDFSQARSERDADLIDDARQATKSGEKMSREQYAALRRKIGGTYKDFFKESIDVKGAYVETGWVDKRCKVCGKDTSKEPRSKDKLGRYAHVECLESNSSTSFFGRLFGR</sequence>
<keyword evidence="2" id="KW-1185">Reference proteome</keyword>
<dbReference type="InParanoid" id="D8SIM4"/>
<dbReference type="GO" id="GO:0045893">
    <property type="term" value="P:positive regulation of DNA-templated transcription"/>
    <property type="evidence" value="ECO:0000318"/>
    <property type="project" value="GO_Central"/>
</dbReference>
<dbReference type="AlphaFoldDB" id="D8SIM4"/>
<organism evidence="2">
    <name type="scientific">Selaginella moellendorffii</name>
    <name type="common">Spikemoss</name>
    <dbReference type="NCBI Taxonomy" id="88036"/>
    <lineage>
        <taxon>Eukaryota</taxon>
        <taxon>Viridiplantae</taxon>
        <taxon>Streptophyta</taxon>
        <taxon>Embryophyta</taxon>
        <taxon>Tracheophyta</taxon>
        <taxon>Lycopodiopsida</taxon>
        <taxon>Selaginellales</taxon>
        <taxon>Selaginellaceae</taxon>
        <taxon>Selaginella</taxon>
    </lineage>
</organism>
<gene>
    <name evidence="1" type="ORF">SELMODRAFT_49062</name>
</gene>
<dbReference type="FunCoup" id="D8SIM4">
    <property type="interactions" value="358"/>
</dbReference>
<feature type="non-terminal residue" evidence="1">
    <location>
        <position position="128"/>
    </location>
</feature>
<dbReference type="GO" id="GO:0009658">
    <property type="term" value="P:chloroplast organization"/>
    <property type="evidence" value="ECO:0000318"/>
    <property type="project" value="GO_Central"/>
</dbReference>
<dbReference type="KEGG" id="smo:SELMODRAFT_49062"/>
<dbReference type="PANTHER" id="PTHR36771">
    <property type="entry name" value="POTASSIUM TRANSPORTER"/>
    <property type="match status" value="1"/>
</dbReference>
<dbReference type="OrthoDB" id="5845at2759"/>
<feature type="non-terminal residue" evidence="1">
    <location>
        <position position="1"/>
    </location>
</feature>
<accession>D8SIM4</accession>
<evidence type="ECO:0008006" key="3">
    <source>
        <dbReference type="Google" id="ProtNLM"/>
    </source>
</evidence>
<dbReference type="Gramene" id="EFJ15645">
    <property type="protein sequence ID" value="EFJ15645"/>
    <property type="gene ID" value="SELMODRAFT_49062"/>
</dbReference>
<protein>
    <recommendedName>
        <fullName evidence="3">GATA-type transcription activator N-terminal domain-containing protein</fullName>
    </recommendedName>
</protein>
<proteinExistence type="predicted"/>
<dbReference type="HOGENOM" id="CLU_2230092_0_0_1"/>
<dbReference type="eggNOG" id="ENOG502RXH4">
    <property type="taxonomic scope" value="Eukaryota"/>
</dbReference>